<dbReference type="InterPro" id="IPR006110">
    <property type="entry name" value="Pol_omega/Rpo6/RPB6"/>
</dbReference>
<dbReference type="AlphaFoldDB" id="A0A1A9RV59"/>
<dbReference type="SMART" id="SM01409">
    <property type="entry name" value="RNA_pol_Rpb6"/>
    <property type="match status" value="1"/>
</dbReference>
<dbReference type="STRING" id="1795827.A7P95_10280"/>
<dbReference type="EC" id="2.7.7.6" evidence="2 11"/>
<evidence type="ECO:0000256" key="9">
    <source>
        <dbReference type="ARBA" id="ARBA00030998"/>
    </source>
</evidence>
<name>A0A1A9RV59_9NEIS</name>
<keyword evidence="5 11" id="KW-0808">Transferase</keyword>
<evidence type="ECO:0000256" key="10">
    <source>
        <dbReference type="ARBA" id="ARBA00048552"/>
    </source>
</evidence>
<dbReference type="SUPFAM" id="SSF63562">
    <property type="entry name" value="RPB6/omega subunit-like"/>
    <property type="match status" value="1"/>
</dbReference>
<dbReference type="GO" id="GO:0000428">
    <property type="term" value="C:DNA-directed RNA polymerase complex"/>
    <property type="evidence" value="ECO:0007669"/>
    <property type="project" value="UniProtKB-KW"/>
</dbReference>
<dbReference type="OrthoDB" id="9796300at2"/>
<evidence type="ECO:0000256" key="6">
    <source>
        <dbReference type="ARBA" id="ARBA00022695"/>
    </source>
</evidence>
<dbReference type="PANTHER" id="PTHR34476:SF1">
    <property type="entry name" value="DNA-DIRECTED RNA POLYMERASE SUBUNIT OMEGA"/>
    <property type="match status" value="1"/>
</dbReference>
<gene>
    <name evidence="11" type="primary">rpoZ</name>
    <name evidence="12" type="ORF">A7P95_10280</name>
</gene>
<keyword evidence="7 11" id="KW-0804">Transcription</keyword>
<comment type="caution">
    <text evidence="12">The sequence shown here is derived from an EMBL/GenBank/DDBJ whole genome shotgun (WGS) entry which is preliminary data.</text>
</comment>
<protein>
    <recommendedName>
        <fullName evidence="3 11">DNA-directed RNA polymerase subunit omega</fullName>
        <shortName evidence="11">RNAP omega subunit</shortName>
        <ecNumber evidence="2 11">2.7.7.6</ecNumber>
    </recommendedName>
    <alternativeName>
        <fullName evidence="9 11">RNA polymerase omega subunit</fullName>
    </alternativeName>
    <alternativeName>
        <fullName evidence="8 11">Transcriptase subunit omega</fullName>
    </alternativeName>
</protein>
<reference evidence="13" key="1">
    <citation type="submission" date="2016-05" db="EMBL/GenBank/DDBJ databases">
        <title>Draft genome of Corynebacterium afermentans subsp. afermentans LCDC 88199T.</title>
        <authorList>
            <person name="Bernier A.-M."/>
            <person name="Bernard K."/>
        </authorList>
    </citation>
    <scope>NUCLEOTIDE SEQUENCE [LARGE SCALE GENOMIC DNA]</scope>
    <source>
        <strain evidence="13">NML02-A-017</strain>
    </source>
</reference>
<keyword evidence="13" id="KW-1185">Reference proteome</keyword>
<organism evidence="12 13">
    <name type="scientific">Eikenella longinqua</name>
    <dbReference type="NCBI Taxonomy" id="1795827"/>
    <lineage>
        <taxon>Bacteria</taxon>
        <taxon>Pseudomonadati</taxon>
        <taxon>Pseudomonadota</taxon>
        <taxon>Betaproteobacteria</taxon>
        <taxon>Neisseriales</taxon>
        <taxon>Neisseriaceae</taxon>
        <taxon>Eikenella</taxon>
    </lineage>
</organism>
<evidence type="ECO:0000313" key="12">
    <source>
        <dbReference type="EMBL" id="OAM26088.1"/>
    </source>
</evidence>
<keyword evidence="6 11" id="KW-0548">Nucleotidyltransferase</keyword>
<dbReference type="InterPro" id="IPR003716">
    <property type="entry name" value="DNA-dir_RNA_pol_omega"/>
</dbReference>
<dbReference type="Gene3D" id="3.90.940.10">
    <property type="match status" value="1"/>
</dbReference>
<dbReference type="NCBIfam" id="TIGR00690">
    <property type="entry name" value="rpoZ"/>
    <property type="match status" value="1"/>
</dbReference>
<comment type="subunit">
    <text evidence="11">The RNAP catalytic core consists of 2 alpha, 1 beta, 1 beta' and 1 omega subunit. When a sigma factor is associated with the core the holoenzyme is formed, which can initiate transcription.</text>
</comment>
<evidence type="ECO:0000256" key="8">
    <source>
        <dbReference type="ARBA" id="ARBA00029924"/>
    </source>
</evidence>
<evidence type="ECO:0000313" key="13">
    <source>
        <dbReference type="Proteomes" id="UP000077885"/>
    </source>
</evidence>
<dbReference type="InterPro" id="IPR036161">
    <property type="entry name" value="RPB6/omega-like_sf"/>
</dbReference>
<comment type="function">
    <text evidence="11">Promotes RNA polymerase assembly. Latches the N- and C-terminal regions of the beta' subunit thereby facilitating its interaction with the beta and alpha subunits.</text>
</comment>
<dbReference type="GO" id="GO:0003899">
    <property type="term" value="F:DNA-directed RNA polymerase activity"/>
    <property type="evidence" value="ECO:0007669"/>
    <property type="project" value="UniProtKB-UniRule"/>
</dbReference>
<comment type="similarity">
    <text evidence="1 11">Belongs to the RNA polymerase subunit omega family.</text>
</comment>
<evidence type="ECO:0000256" key="1">
    <source>
        <dbReference type="ARBA" id="ARBA00006711"/>
    </source>
</evidence>
<evidence type="ECO:0000256" key="11">
    <source>
        <dbReference type="HAMAP-Rule" id="MF_00366"/>
    </source>
</evidence>
<dbReference type="RefSeq" id="WP_067594968.1">
    <property type="nucleotide sequence ID" value="NZ_LXSL01000032.1"/>
</dbReference>
<dbReference type="Proteomes" id="UP000077885">
    <property type="component" value="Unassembled WGS sequence"/>
</dbReference>
<evidence type="ECO:0000256" key="5">
    <source>
        <dbReference type="ARBA" id="ARBA00022679"/>
    </source>
</evidence>
<evidence type="ECO:0000256" key="3">
    <source>
        <dbReference type="ARBA" id="ARBA00013725"/>
    </source>
</evidence>
<evidence type="ECO:0000256" key="2">
    <source>
        <dbReference type="ARBA" id="ARBA00012418"/>
    </source>
</evidence>
<dbReference type="Pfam" id="PF01192">
    <property type="entry name" value="RNA_pol_Rpb6"/>
    <property type="match status" value="1"/>
</dbReference>
<evidence type="ECO:0000256" key="7">
    <source>
        <dbReference type="ARBA" id="ARBA00023163"/>
    </source>
</evidence>
<sequence length="68" mass="7490">MARITVEDCIGRIPNHFNLTLAAAYRARQLANGSMPLVDDIRNNKPTVTALREIAAGQIGEEILSRNK</sequence>
<dbReference type="PANTHER" id="PTHR34476">
    <property type="entry name" value="DNA-DIRECTED RNA POLYMERASE SUBUNIT OMEGA"/>
    <property type="match status" value="1"/>
</dbReference>
<comment type="catalytic activity">
    <reaction evidence="10 11">
        <text>RNA(n) + a ribonucleoside 5'-triphosphate = RNA(n+1) + diphosphate</text>
        <dbReference type="Rhea" id="RHEA:21248"/>
        <dbReference type="Rhea" id="RHEA-COMP:14527"/>
        <dbReference type="Rhea" id="RHEA-COMP:17342"/>
        <dbReference type="ChEBI" id="CHEBI:33019"/>
        <dbReference type="ChEBI" id="CHEBI:61557"/>
        <dbReference type="ChEBI" id="CHEBI:140395"/>
        <dbReference type="EC" id="2.7.7.6"/>
    </reaction>
</comment>
<proteinExistence type="inferred from homology"/>
<dbReference type="HAMAP" id="MF_00366">
    <property type="entry name" value="RNApol_bact_RpoZ"/>
    <property type="match status" value="1"/>
</dbReference>
<keyword evidence="4 11" id="KW-0240">DNA-directed RNA polymerase</keyword>
<dbReference type="EMBL" id="LXSL01000032">
    <property type="protein sequence ID" value="OAM26088.1"/>
    <property type="molecule type" value="Genomic_DNA"/>
</dbReference>
<dbReference type="GO" id="GO:0006351">
    <property type="term" value="P:DNA-templated transcription"/>
    <property type="evidence" value="ECO:0007669"/>
    <property type="project" value="UniProtKB-UniRule"/>
</dbReference>
<accession>A0A1A9RV59</accession>
<evidence type="ECO:0000256" key="4">
    <source>
        <dbReference type="ARBA" id="ARBA00022478"/>
    </source>
</evidence>
<dbReference type="GO" id="GO:0003677">
    <property type="term" value="F:DNA binding"/>
    <property type="evidence" value="ECO:0007669"/>
    <property type="project" value="UniProtKB-UniRule"/>
</dbReference>